<dbReference type="GeneID" id="106457183"/>
<dbReference type="InterPro" id="IPR020472">
    <property type="entry name" value="WD40_PAC1"/>
</dbReference>
<organism evidence="9 10">
    <name type="scientific">Limulus polyphemus</name>
    <name type="common">Atlantic horseshoe crab</name>
    <dbReference type="NCBI Taxonomy" id="6850"/>
    <lineage>
        <taxon>Eukaryota</taxon>
        <taxon>Metazoa</taxon>
        <taxon>Ecdysozoa</taxon>
        <taxon>Arthropoda</taxon>
        <taxon>Chelicerata</taxon>
        <taxon>Merostomata</taxon>
        <taxon>Xiphosura</taxon>
        <taxon>Limulidae</taxon>
        <taxon>Limulus</taxon>
    </lineage>
</organism>
<reference evidence="10" key="1">
    <citation type="submission" date="2025-08" db="UniProtKB">
        <authorList>
            <consortium name="RefSeq"/>
        </authorList>
    </citation>
    <scope>IDENTIFICATION</scope>
    <source>
        <tissue evidence="10">Muscle</tissue>
    </source>
</reference>
<dbReference type="InterPro" id="IPR001680">
    <property type="entry name" value="WD40_rpt"/>
</dbReference>
<dbReference type="Pfam" id="PF00400">
    <property type="entry name" value="WD40"/>
    <property type="match status" value="7"/>
</dbReference>
<evidence type="ECO:0000256" key="6">
    <source>
        <dbReference type="ARBA" id="ARBA00040453"/>
    </source>
</evidence>
<dbReference type="InterPro" id="IPR019775">
    <property type="entry name" value="WD40_repeat_CS"/>
</dbReference>
<dbReference type="SUPFAM" id="SSF50978">
    <property type="entry name" value="WD40 repeat-like"/>
    <property type="match status" value="1"/>
</dbReference>
<feature type="repeat" description="WD" evidence="8">
    <location>
        <begin position="53"/>
        <end position="94"/>
    </location>
</feature>
<dbReference type="Proteomes" id="UP000694941">
    <property type="component" value="Unplaced"/>
</dbReference>
<keyword evidence="3 8" id="KW-0853">WD repeat</keyword>
<feature type="repeat" description="WD" evidence="8">
    <location>
        <begin position="95"/>
        <end position="127"/>
    </location>
</feature>
<comment type="similarity">
    <text evidence="5">Belongs to the WD repeat MORG1 family.</text>
</comment>
<comment type="subcellular location">
    <subcellularLocation>
        <location evidence="1">Cytoplasm</location>
    </subcellularLocation>
</comment>
<dbReference type="PRINTS" id="PR00320">
    <property type="entry name" value="GPROTEINBRPT"/>
</dbReference>
<protein>
    <recommendedName>
        <fullName evidence="6">WD repeat domain-containing protein 83</fullName>
    </recommendedName>
    <alternativeName>
        <fullName evidence="7">Mitogen-activated protein kinase organizer 1</fullName>
    </alternativeName>
</protein>
<dbReference type="SMART" id="SM00320">
    <property type="entry name" value="WD40"/>
    <property type="match status" value="7"/>
</dbReference>
<evidence type="ECO:0000256" key="4">
    <source>
        <dbReference type="ARBA" id="ARBA00022737"/>
    </source>
</evidence>
<dbReference type="InterPro" id="IPR036322">
    <property type="entry name" value="WD40_repeat_dom_sf"/>
</dbReference>
<evidence type="ECO:0000256" key="3">
    <source>
        <dbReference type="ARBA" id="ARBA00022574"/>
    </source>
</evidence>
<keyword evidence="2" id="KW-0963">Cytoplasm</keyword>
<evidence type="ECO:0000256" key="8">
    <source>
        <dbReference type="PROSITE-ProRule" id="PRU00221"/>
    </source>
</evidence>
<evidence type="ECO:0000256" key="1">
    <source>
        <dbReference type="ARBA" id="ARBA00004496"/>
    </source>
</evidence>
<sequence length="304" mass="33697">MSHQMCQIKSLQCGQGAVRCVRFNADGNYCLTCGSDKSLKLWNPITEKLLQKYSGHGYEVLDAQGSCDNSQIVSGGMDKHVFLWDVITANPIRKFRGHAGKVNAVKFNEESSIVLSASIDGTVRAWDCRSRSKDPVQVMDEATDSVTCLDVSSQEILSGSLDCKIRCYDLRKGEIRTDYLGNSITSVSFTKDSQCILASCLDSTLRLMDKGTGELLNEYQGHKNTKYRIDNCLSNDDSSIYSGSEDGIVYCWDLIDRKLHNKIHHEGSKVVHSLSFHPTKVCLLTAAEGCIFLWQVSDSAYCAS</sequence>
<dbReference type="RefSeq" id="XP_013772034.1">
    <property type="nucleotide sequence ID" value="XM_013916580.2"/>
</dbReference>
<keyword evidence="4" id="KW-0677">Repeat</keyword>
<dbReference type="InterPro" id="IPR051980">
    <property type="entry name" value="WD_repeat_MORG1"/>
</dbReference>
<gene>
    <name evidence="10" type="primary">LOC106457183</name>
</gene>
<dbReference type="PANTHER" id="PTHR22842">
    <property type="entry name" value="WD40 REPEAT PROTEIN"/>
    <property type="match status" value="1"/>
</dbReference>
<dbReference type="Gene3D" id="2.130.10.10">
    <property type="entry name" value="YVTN repeat-like/Quinoprotein amine dehydrogenase"/>
    <property type="match status" value="1"/>
</dbReference>
<feature type="repeat" description="WD" evidence="8">
    <location>
        <begin position="11"/>
        <end position="52"/>
    </location>
</feature>
<dbReference type="PROSITE" id="PS50082">
    <property type="entry name" value="WD_REPEATS_2"/>
    <property type="match status" value="3"/>
</dbReference>
<evidence type="ECO:0000313" key="9">
    <source>
        <dbReference type="Proteomes" id="UP000694941"/>
    </source>
</evidence>
<keyword evidence="9" id="KW-1185">Reference proteome</keyword>
<dbReference type="PANTHER" id="PTHR22842:SF3">
    <property type="entry name" value="WD REPEAT DOMAIN-CONTAINING PROTEIN 83"/>
    <property type="match status" value="1"/>
</dbReference>
<proteinExistence type="inferred from homology"/>
<name>A0ABM1B037_LIMPO</name>
<accession>A0ABM1B037</accession>
<evidence type="ECO:0000313" key="10">
    <source>
        <dbReference type="RefSeq" id="XP_013772034.1"/>
    </source>
</evidence>
<evidence type="ECO:0000256" key="2">
    <source>
        <dbReference type="ARBA" id="ARBA00022490"/>
    </source>
</evidence>
<dbReference type="PROSITE" id="PS00678">
    <property type="entry name" value="WD_REPEATS_1"/>
    <property type="match status" value="1"/>
</dbReference>
<evidence type="ECO:0000256" key="7">
    <source>
        <dbReference type="ARBA" id="ARBA00042222"/>
    </source>
</evidence>
<dbReference type="CDD" id="cd00200">
    <property type="entry name" value="WD40"/>
    <property type="match status" value="1"/>
</dbReference>
<evidence type="ECO:0000256" key="5">
    <source>
        <dbReference type="ARBA" id="ARBA00038145"/>
    </source>
</evidence>
<dbReference type="InterPro" id="IPR015943">
    <property type="entry name" value="WD40/YVTN_repeat-like_dom_sf"/>
</dbReference>
<dbReference type="PROSITE" id="PS50294">
    <property type="entry name" value="WD_REPEATS_REGION"/>
    <property type="match status" value="3"/>
</dbReference>